<evidence type="ECO:0000259" key="4">
    <source>
        <dbReference type="SMART" id="SM00560"/>
    </source>
</evidence>
<accession>A0A2M7SFP0</accession>
<dbReference type="AlphaFoldDB" id="A0A2M7SFP0"/>
<feature type="non-terminal residue" evidence="5">
    <location>
        <position position="361"/>
    </location>
</feature>
<dbReference type="Gene3D" id="2.60.120.200">
    <property type="match status" value="2"/>
</dbReference>
<organism evidence="5 6">
    <name type="scientific">Candidatus Desantisbacteria bacterium CG_4_10_14_0_8_um_filter_48_22</name>
    <dbReference type="NCBI Taxonomy" id="1974543"/>
    <lineage>
        <taxon>Bacteria</taxon>
        <taxon>Candidatus Desantisiibacteriota</taxon>
    </lineage>
</organism>
<name>A0A2M7SFP0_9BACT</name>
<sequence length="361" mass="38988">MKKFLPQITQIIKDDYTDNDGKGGFVKRFRHLLFLLLALVLTFNLQPSTFNCQAAEKGLVSHWKFDEGRGDEAKDETGKNNGTINGASWEKGRSGQSISLDGVAAYVDCGSDPSLDIGEGVKKTITAWIYLGNKEGHNSIVSKITETQGGYNILIRCDSQGGDLVLDLHKDGSHQMIPSGLGSLKTEQWLYIAVVIDNGKSVTFYLDGVEKKAGSATILSSDASFMIGECATQTSYYGNYFNGMIDEVKVYDRCLTADEIKQEFGSEVKGQIARPDEHRGEVSPADKTDGRTKVKSDEPKEAVKLTTDHLPLATEGLVGSWAMDEGKGEKAGDGTKAGNDGNIDGAEWTAGKTGSCLQFSG</sequence>
<evidence type="ECO:0000256" key="1">
    <source>
        <dbReference type="ARBA" id="ARBA00022729"/>
    </source>
</evidence>
<feature type="region of interest" description="Disordered" evidence="3">
    <location>
        <begin position="268"/>
        <end position="300"/>
    </location>
</feature>
<evidence type="ECO:0000256" key="2">
    <source>
        <dbReference type="ARBA" id="ARBA00023157"/>
    </source>
</evidence>
<dbReference type="Proteomes" id="UP000229307">
    <property type="component" value="Unassembled WGS sequence"/>
</dbReference>
<evidence type="ECO:0000256" key="3">
    <source>
        <dbReference type="SAM" id="MobiDB-lite"/>
    </source>
</evidence>
<evidence type="ECO:0000313" key="5">
    <source>
        <dbReference type="EMBL" id="PIZ18299.1"/>
    </source>
</evidence>
<dbReference type="SMART" id="SM00560">
    <property type="entry name" value="LamGL"/>
    <property type="match status" value="1"/>
</dbReference>
<protein>
    <recommendedName>
        <fullName evidence="4">LamG-like jellyroll fold domain-containing protein</fullName>
    </recommendedName>
</protein>
<feature type="compositionally biased region" description="Basic and acidic residues" evidence="3">
    <location>
        <begin position="324"/>
        <end position="333"/>
    </location>
</feature>
<dbReference type="InterPro" id="IPR013320">
    <property type="entry name" value="ConA-like_dom_sf"/>
</dbReference>
<dbReference type="InterPro" id="IPR006558">
    <property type="entry name" value="LamG-like"/>
</dbReference>
<dbReference type="Pfam" id="PF13385">
    <property type="entry name" value="Laminin_G_3"/>
    <property type="match status" value="1"/>
</dbReference>
<feature type="region of interest" description="Disordered" evidence="3">
    <location>
        <begin position="69"/>
        <end position="90"/>
    </location>
</feature>
<reference evidence="6" key="1">
    <citation type="submission" date="2017-09" db="EMBL/GenBank/DDBJ databases">
        <title>Depth-based differentiation of microbial function through sediment-hosted aquifers and enrichment of novel symbionts in the deep terrestrial subsurface.</title>
        <authorList>
            <person name="Probst A.J."/>
            <person name="Ladd B."/>
            <person name="Jarett J.K."/>
            <person name="Geller-Mcgrath D.E."/>
            <person name="Sieber C.M.K."/>
            <person name="Emerson J.B."/>
            <person name="Anantharaman K."/>
            <person name="Thomas B.C."/>
            <person name="Malmstrom R."/>
            <person name="Stieglmeier M."/>
            <person name="Klingl A."/>
            <person name="Woyke T."/>
            <person name="Ryan C.M."/>
            <person name="Banfield J.F."/>
        </authorList>
    </citation>
    <scope>NUCLEOTIDE SEQUENCE [LARGE SCALE GENOMIC DNA]</scope>
</reference>
<evidence type="ECO:0000313" key="6">
    <source>
        <dbReference type="Proteomes" id="UP000229307"/>
    </source>
</evidence>
<dbReference type="EMBL" id="PFMR01000005">
    <property type="protein sequence ID" value="PIZ18299.1"/>
    <property type="molecule type" value="Genomic_DNA"/>
</dbReference>
<feature type="compositionally biased region" description="Basic and acidic residues" evidence="3">
    <location>
        <begin position="274"/>
        <end position="300"/>
    </location>
</feature>
<dbReference type="SUPFAM" id="SSF49899">
    <property type="entry name" value="Concanavalin A-like lectins/glucanases"/>
    <property type="match status" value="1"/>
</dbReference>
<keyword evidence="1" id="KW-0732">Signal</keyword>
<feature type="region of interest" description="Disordered" evidence="3">
    <location>
        <begin position="324"/>
        <end position="361"/>
    </location>
</feature>
<proteinExistence type="predicted"/>
<dbReference type="PANTHER" id="PTHR47635">
    <property type="entry name" value="CUB DOMAIN-CONTAINING PROTEIN"/>
    <property type="match status" value="1"/>
</dbReference>
<keyword evidence="2" id="KW-1015">Disulfide bond</keyword>
<comment type="caution">
    <text evidence="5">The sequence shown here is derived from an EMBL/GenBank/DDBJ whole genome shotgun (WGS) entry which is preliminary data.</text>
</comment>
<feature type="compositionally biased region" description="Basic and acidic residues" evidence="3">
    <location>
        <begin position="69"/>
        <end position="78"/>
    </location>
</feature>
<gene>
    <name evidence="5" type="ORF">COY52_00155</name>
</gene>
<dbReference type="PANTHER" id="PTHR47635:SF2">
    <property type="entry name" value="LAMG-LIKE JELLYROLL FOLD DOMAIN-CONTAINING PROTEIN"/>
    <property type="match status" value="1"/>
</dbReference>
<feature type="domain" description="LamG-like jellyroll fold" evidence="4">
    <location>
        <begin position="124"/>
        <end position="258"/>
    </location>
</feature>